<evidence type="ECO:0000256" key="2">
    <source>
        <dbReference type="ARBA" id="ARBA00022485"/>
    </source>
</evidence>
<dbReference type="PROSITE" id="PS51379">
    <property type="entry name" value="4FE4S_FER_2"/>
    <property type="match status" value="1"/>
</dbReference>
<dbReference type="PANTHER" id="PTHR30176">
    <property type="entry name" value="FERREDOXIN-TYPE PROTEIN NAPH"/>
    <property type="match status" value="1"/>
</dbReference>
<dbReference type="Gene3D" id="3.30.70.20">
    <property type="match status" value="1"/>
</dbReference>
<dbReference type="Proteomes" id="UP000530850">
    <property type="component" value="Unassembled WGS sequence"/>
</dbReference>
<dbReference type="Pfam" id="PF00037">
    <property type="entry name" value="Fer4"/>
    <property type="match status" value="1"/>
</dbReference>
<dbReference type="SUPFAM" id="SSF54862">
    <property type="entry name" value="4Fe-4S ferredoxins"/>
    <property type="match status" value="1"/>
</dbReference>
<keyword evidence="1" id="KW-0813">Transport</keyword>
<evidence type="ECO:0000256" key="3">
    <source>
        <dbReference type="ARBA" id="ARBA00022723"/>
    </source>
</evidence>
<evidence type="ECO:0000313" key="9">
    <source>
        <dbReference type="EMBL" id="MBB3170458.1"/>
    </source>
</evidence>
<proteinExistence type="predicted"/>
<name>A0A3N0ACZ6_9ACTN</name>
<dbReference type="InterPro" id="IPR051684">
    <property type="entry name" value="Electron_Trans/Redox"/>
</dbReference>
<dbReference type="Pfam" id="PF12801">
    <property type="entry name" value="Fer4_5"/>
    <property type="match status" value="2"/>
</dbReference>
<keyword evidence="5" id="KW-0408">Iron</keyword>
<evidence type="ECO:0000313" key="10">
    <source>
        <dbReference type="EMBL" id="TJW12316.1"/>
    </source>
</evidence>
<gene>
    <name evidence="10" type="ORF">E5982_01560</name>
    <name evidence="9" type="ORF">FHR31_000238</name>
</gene>
<dbReference type="RefSeq" id="WP_123184693.1">
    <property type="nucleotide sequence ID" value="NZ_CANPEU010000006.1"/>
</dbReference>
<evidence type="ECO:0000256" key="5">
    <source>
        <dbReference type="ARBA" id="ARBA00023004"/>
    </source>
</evidence>
<feature type="transmembrane region" description="Helical" evidence="7">
    <location>
        <begin position="57"/>
        <end position="76"/>
    </location>
</feature>
<dbReference type="Proteomes" id="UP000309454">
    <property type="component" value="Unassembled WGS sequence"/>
</dbReference>
<dbReference type="GeneID" id="93356011"/>
<dbReference type="PANTHER" id="PTHR30176:SF3">
    <property type="entry name" value="FERREDOXIN-TYPE PROTEIN NAPH"/>
    <property type="match status" value="1"/>
</dbReference>
<evidence type="ECO:0000313" key="11">
    <source>
        <dbReference type="Proteomes" id="UP000309454"/>
    </source>
</evidence>
<sequence>MKSNKLRVIIPLVVLLLVAIGYVTAFGIGTISAFGWMDISLLCPLGSLLTLVASKMAVPRVLISLVVVVVLILLFARAFCGWICPVPVVSKIRGIFGGKASNTDMTGVAALEPEAAMAAMAADKKKAAGDALTEEEKNALKGCSGSCGSCASKFQKLDSRHVILGGSLVSAAIFGFPVFCLICPIGLTLATILLVMRLFAFGDVTWSVVVVPVILILELLVFRKWCSKICPISALMSLIGKGNKTFVPTIDNAKCLESAKGRSCEICSQVCPQGINPRHPEAGMSFSECTKCRACVENCPTSAIKMPFLPQKPTAMPAGDEVGAEASA</sequence>
<keyword evidence="4" id="KW-0249">Electron transport</keyword>
<keyword evidence="7" id="KW-0472">Membrane</keyword>
<feature type="transmembrane region" description="Helical" evidence="7">
    <location>
        <begin position="162"/>
        <end position="192"/>
    </location>
</feature>
<comment type="caution">
    <text evidence="10">The sequence shown here is derived from an EMBL/GenBank/DDBJ whole genome shotgun (WGS) entry which is preliminary data.</text>
</comment>
<evidence type="ECO:0000313" key="12">
    <source>
        <dbReference type="Proteomes" id="UP000530850"/>
    </source>
</evidence>
<evidence type="ECO:0000256" key="7">
    <source>
        <dbReference type="SAM" id="Phobius"/>
    </source>
</evidence>
<evidence type="ECO:0000256" key="6">
    <source>
        <dbReference type="ARBA" id="ARBA00023014"/>
    </source>
</evidence>
<dbReference type="InterPro" id="IPR017896">
    <property type="entry name" value="4Fe4S_Fe-S-bd"/>
</dbReference>
<keyword evidence="7" id="KW-0812">Transmembrane</keyword>
<dbReference type="EMBL" id="JACHYA010000001">
    <property type="protein sequence ID" value="MBB3170458.1"/>
    <property type="molecule type" value="Genomic_DNA"/>
</dbReference>
<dbReference type="EMBL" id="SSTM01000001">
    <property type="protein sequence ID" value="TJW12316.1"/>
    <property type="molecule type" value="Genomic_DNA"/>
</dbReference>
<keyword evidence="7" id="KW-1133">Transmembrane helix</keyword>
<dbReference type="InterPro" id="IPR017900">
    <property type="entry name" value="4Fe4S_Fe_S_CS"/>
</dbReference>
<dbReference type="OrthoDB" id="3174284at2"/>
<dbReference type="GO" id="GO:0005886">
    <property type="term" value="C:plasma membrane"/>
    <property type="evidence" value="ECO:0007669"/>
    <property type="project" value="TreeGrafter"/>
</dbReference>
<feature type="transmembrane region" description="Helical" evidence="7">
    <location>
        <begin position="12"/>
        <end position="37"/>
    </location>
</feature>
<dbReference type="AlphaFoldDB" id="A0A3N0ACZ6"/>
<keyword evidence="3" id="KW-0479">Metal-binding</keyword>
<protein>
    <submittedName>
        <fullName evidence="10">4Fe-4S binding protein</fullName>
    </submittedName>
    <submittedName>
        <fullName evidence="9">Ferredoxin-type protein NapH</fullName>
    </submittedName>
</protein>
<evidence type="ECO:0000256" key="4">
    <source>
        <dbReference type="ARBA" id="ARBA00022982"/>
    </source>
</evidence>
<organism evidence="10 11">
    <name type="scientific">Parvibacter caecicola</name>
    <dbReference type="NCBI Taxonomy" id="747645"/>
    <lineage>
        <taxon>Bacteria</taxon>
        <taxon>Bacillati</taxon>
        <taxon>Actinomycetota</taxon>
        <taxon>Coriobacteriia</taxon>
        <taxon>Coriobacteriales</taxon>
        <taxon>Coriobacteriaceae</taxon>
        <taxon>Parvibacter</taxon>
    </lineage>
</organism>
<feature type="transmembrane region" description="Helical" evidence="7">
    <location>
        <begin position="204"/>
        <end position="222"/>
    </location>
</feature>
<evidence type="ECO:0000256" key="1">
    <source>
        <dbReference type="ARBA" id="ARBA00022448"/>
    </source>
</evidence>
<keyword evidence="6" id="KW-0411">Iron-sulfur</keyword>
<dbReference type="PROSITE" id="PS00198">
    <property type="entry name" value="4FE4S_FER_1"/>
    <property type="match status" value="1"/>
</dbReference>
<evidence type="ECO:0000259" key="8">
    <source>
        <dbReference type="PROSITE" id="PS51379"/>
    </source>
</evidence>
<feature type="domain" description="4Fe-4S ferredoxin-type" evidence="8">
    <location>
        <begin position="280"/>
        <end position="309"/>
    </location>
</feature>
<dbReference type="GO" id="GO:0046872">
    <property type="term" value="F:metal ion binding"/>
    <property type="evidence" value="ECO:0007669"/>
    <property type="project" value="UniProtKB-KW"/>
</dbReference>
<accession>A0A3N0ACZ6</accession>
<keyword evidence="11" id="KW-1185">Reference proteome</keyword>
<keyword evidence="2" id="KW-0004">4Fe-4S</keyword>
<reference evidence="10 11" key="1">
    <citation type="submission" date="2019-04" db="EMBL/GenBank/DDBJ databases">
        <title>Microbes associate with the intestines of laboratory mice.</title>
        <authorList>
            <person name="Navarre W."/>
            <person name="Wong E."/>
            <person name="Huang K.C."/>
            <person name="Tropini C."/>
            <person name="Ng K."/>
            <person name="Yu B."/>
        </authorList>
    </citation>
    <scope>NUCLEOTIDE SEQUENCE [LARGE SCALE GENOMIC DNA]</scope>
    <source>
        <strain evidence="10 11">NM48_B13</strain>
    </source>
</reference>
<dbReference type="GO" id="GO:0051539">
    <property type="term" value="F:4 iron, 4 sulfur cluster binding"/>
    <property type="evidence" value="ECO:0007669"/>
    <property type="project" value="UniProtKB-KW"/>
</dbReference>
<reference evidence="9 12" key="2">
    <citation type="submission" date="2020-08" db="EMBL/GenBank/DDBJ databases">
        <title>Sequencing the genomes of 1000 actinobacteria strains.</title>
        <authorList>
            <person name="Klenk H.-P."/>
        </authorList>
    </citation>
    <scope>NUCLEOTIDE SEQUENCE [LARGE SCALE GENOMIC DNA]</scope>
    <source>
        <strain evidence="9 12">DSM 22242</strain>
    </source>
</reference>